<dbReference type="PANTHER" id="PTHR36114:SF1">
    <property type="entry name" value="16.7 KDA PROTEIN IN WHIE LOCUS"/>
    <property type="match status" value="1"/>
</dbReference>
<proteinExistence type="predicted"/>
<evidence type="ECO:0000313" key="1">
    <source>
        <dbReference type="EMBL" id="AUN31161.1"/>
    </source>
</evidence>
<dbReference type="PANTHER" id="PTHR36114">
    <property type="entry name" value="16.7 KDA PROTEIN IN WHIE LOCUS"/>
    <property type="match status" value="1"/>
</dbReference>
<name>A0A2K9NDE0_9PROT</name>
<reference evidence="1 2" key="1">
    <citation type="submission" date="2017-12" db="EMBL/GenBank/DDBJ databases">
        <title>Genomes of bacteria within cyanobacterial aggregates.</title>
        <authorList>
            <person name="Cai H."/>
        </authorList>
    </citation>
    <scope>NUCLEOTIDE SEQUENCE [LARGE SCALE GENOMIC DNA]</scope>
    <source>
        <strain evidence="1 2">TH16</strain>
    </source>
</reference>
<keyword evidence="2" id="KW-1185">Reference proteome</keyword>
<evidence type="ECO:0000313" key="2">
    <source>
        <dbReference type="Proteomes" id="UP000234752"/>
    </source>
</evidence>
<dbReference type="AlphaFoldDB" id="A0A2K9NDE0"/>
<organism evidence="1 2">
    <name type="scientific">Niveispirillum cyanobacteriorum</name>
    <dbReference type="NCBI Taxonomy" id="1612173"/>
    <lineage>
        <taxon>Bacteria</taxon>
        <taxon>Pseudomonadati</taxon>
        <taxon>Pseudomonadota</taxon>
        <taxon>Alphaproteobacteria</taxon>
        <taxon>Rhodospirillales</taxon>
        <taxon>Azospirillaceae</taxon>
        <taxon>Niveispirillum</taxon>
    </lineage>
</organism>
<dbReference type="InterPro" id="IPR011051">
    <property type="entry name" value="RmlC_Cupin_sf"/>
</dbReference>
<dbReference type="Pfam" id="PF07883">
    <property type="entry name" value="Cupin_2"/>
    <property type="match status" value="2"/>
</dbReference>
<dbReference type="KEGG" id="ncb:C0V82_13660"/>
<dbReference type="InterPro" id="IPR013096">
    <property type="entry name" value="Cupin_2"/>
</dbReference>
<dbReference type="RefSeq" id="WP_102112771.1">
    <property type="nucleotide sequence ID" value="NZ_BMGN01000021.1"/>
</dbReference>
<dbReference type="EMBL" id="CP025611">
    <property type="protein sequence ID" value="AUN31161.1"/>
    <property type="molecule type" value="Genomic_DNA"/>
</dbReference>
<gene>
    <name evidence="1" type="ORF">C0V82_13660</name>
</gene>
<dbReference type="Gene3D" id="2.60.120.10">
    <property type="entry name" value="Jelly Rolls"/>
    <property type="match status" value="2"/>
</dbReference>
<dbReference type="InterPro" id="IPR014710">
    <property type="entry name" value="RmlC-like_jellyroll"/>
</dbReference>
<dbReference type="InterPro" id="IPR052044">
    <property type="entry name" value="PKS_Associated_Protein"/>
</dbReference>
<dbReference type="Proteomes" id="UP000234752">
    <property type="component" value="Chromosome eg_1"/>
</dbReference>
<accession>A0A2K9NDE0</accession>
<sequence>MTIRIDTAAMAARRVRYADLIPCTTAFIDTRTPGSDRKENFTIIGPGVAENPDQHVHISEPHGFNIGGARQPPHCVNSQHSHETAEVFAVLSGDWKFTMGVDKADSEINLHPGDIISIPTNCFRGFENVGSDSGFLFAVLGGDDPGRVTWAPDVLRRAASTGLVLLENGALIDTAAGRQVPPGQVAVRPLEPAELERFDRINAAALAGCVVRAGETAATETQNGLPEALVIGRGGVLDWPHGFTVSRVDLSAGAAGAWHAHDQPEVLFVLAGTAQLEWDDGKLDLAPGDTMSVPRTLMRRLSSTDGAGATLLAVRGGDALPWATPV</sequence>
<protein>
    <submittedName>
        <fullName evidence="1">Cupin domain-containing protein</fullName>
    </submittedName>
</protein>
<dbReference type="OrthoDB" id="9798709at2"/>
<dbReference type="SUPFAM" id="SSF51182">
    <property type="entry name" value="RmlC-like cupins"/>
    <property type="match status" value="1"/>
</dbReference>